<organism evidence="2 3">
    <name type="scientific">Marchantia polymorpha subsp. ruderalis</name>
    <dbReference type="NCBI Taxonomy" id="1480154"/>
    <lineage>
        <taxon>Eukaryota</taxon>
        <taxon>Viridiplantae</taxon>
        <taxon>Streptophyta</taxon>
        <taxon>Embryophyta</taxon>
        <taxon>Marchantiophyta</taxon>
        <taxon>Marchantiopsida</taxon>
        <taxon>Marchantiidae</taxon>
        <taxon>Marchantiales</taxon>
        <taxon>Marchantiaceae</taxon>
        <taxon>Marchantia</taxon>
    </lineage>
</organism>
<feature type="region of interest" description="Disordered" evidence="1">
    <location>
        <begin position="34"/>
        <end position="128"/>
    </location>
</feature>
<keyword evidence="3" id="KW-1185">Reference proteome</keyword>
<dbReference type="EMBL" id="LVLJ01000695">
    <property type="protein sequence ID" value="OAE33082.1"/>
    <property type="molecule type" value="Genomic_DNA"/>
</dbReference>
<dbReference type="AlphaFoldDB" id="A0A176WL99"/>
<proteinExistence type="predicted"/>
<feature type="compositionally biased region" description="Basic residues" evidence="1">
    <location>
        <begin position="105"/>
        <end position="118"/>
    </location>
</feature>
<evidence type="ECO:0000313" key="2">
    <source>
        <dbReference type="EMBL" id="OAE33082.1"/>
    </source>
</evidence>
<accession>A0A176WL99</accession>
<feature type="compositionally biased region" description="Basic and acidic residues" evidence="1">
    <location>
        <begin position="91"/>
        <end position="104"/>
    </location>
</feature>
<sequence>MGAGRQSSLATPDAPLSLLPRALARRWFYAAPWRARDVPCSQRNKTTDKDKEIEERQKRLPAPRSQTARAAERPKAGRQAGSANRPGPLRDGTRTRNRTWSERSRSRRKRRRRKKKKPSSVGGRSGRKFIIDHAASHALASVTLKLPSFPPEKRIALPTSAMANGLSLLLHTVLLSCEPAERVRGTTTSARATAPINCPTSPGLASPAFCTEPDACLPRDPGSRSCLAVGARALVEPLGGFPAVFSPLASAQTSAAKAVIPSPLNTCRTCNQGRKVVFALDPLKCGSIQARVGKC</sequence>
<protein>
    <submittedName>
        <fullName evidence="2">Uncharacterized protein</fullName>
    </submittedName>
</protein>
<evidence type="ECO:0000256" key="1">
    <source>
        <dbReference type="SAM" id="MobiDB-lite"/>
    </source>
</evidence>
<gene>
    <name evidence="2" type="ORF">AXG93_1913s1840</name>
</gene>
<evidence type="ECO:0000313" key="3">
    <source>
        <dbReference type="Proteomes" id="UP000077202"/>
    </source>
</evidence>
<name>A0A176WL99_MARPO</name>
<dbReference type="Proteomes" id="UP000077202">
    <property type="component" value="Unassembled WGS sequence"/>
</dbReference>
<feature type="compositionally biased region" description="Basic and acidic residues" evidence="1">
    <location>
        <begin position="45"/>
        <end position="58"/>
    </location>
</feature>
<reference evidence="2" key="1">
    <citation type="submission" date="2016-03" db="EMBL/GenBank/DDBJ databases">
        <title>Mechanisms controlling the formation of the plant cell surface in tip-growing cells are functionally conserved among land plants.</title>
        <authorList>
            <person name="Honkanen S."/>
            <person name="Jones V.A."/>
            <person name="Morieri G."/>
            <person name="Champion C."/>
            <person name="Hetherington A.J."/>
            <person name="Kelly S."/>
            <person name="Saint-Marcoux D."/>
            <person name="Proust H."/>
            <person name="Prescott H."/>
            <person name="Dolan L."/>
        </authorList>
    </citation>
    <scope>NUCLEOTIDE SEQUENCE [LARGE SCALE GENOMIC DNA]</scope>
    <source>
        <tissue evidence="2">Whole gametophyte</tissue>
    </source>
</reference>
<comment type="caution">
    <text evidence="2">The sequence shown here is derived from an EMBL/GenBank/DDBJ whole genome shotgun (WGS) entry which is preliminary data.</text>
</comment>